<dbReference type="Proteomes" id="UP000195897">
    <property type="component" value="Unassembled WGS sequence"/>
</dbReference>
<accession>A0A1Y4L6B5</accession>
<comment type="caution">
    <text evidence="1">The sequence shown here is derived from an EMBL/GenBank/DDBJ whole genome shotgun (WGS) entry which is preliminary data.</text>
</comment>
<gene>
    <name evidence="1" type="ORF">B5F17_09690</name>
</gene>
<name>A0A1Y4L6B5_9FIRM</name>
<dbReference type="EMBL" id="NFKK01000011">
    <property type="protein sequence ID" value="OUP52303.1"/>
    <property type="molecule type" value="Genomic_DNA"/>
</dbReference>
<dbReference type="Gene3D" id="3.40.50.450">
    <property type="match status" value="1"/>
</dbReference>
<reference evidence="2" key="1">
    <citation type="submission" date="2017-04" db="EMBL/GenBank/DDBJ databases">
        <title>Function of individual gut microbiota members based on whole genome sequencing of pure cultures obtained from chicken caecum.</title>
        <authorList>
            <person name="Medvecky M."/>
            <person name="Cejkova D."/>
            <person name="Polansky O."/>
            <person name="Karasova D."/>
            <person name="Kubasova T."/>
            <person name="Cizek A."/>
            <person name="Rychlik I."/>
        </authorList>
    </citation>
    <scope>NUCLEOTIDE SEQUENCE [LARGE SCALE GENOMIC DNA]</scope>
    <source>
        <strain evidence="2">An180</strain>
    </source>
</reference>
<evidence type="ECO:0000313" key="2">
    <source>
        <dbReference type="Proteomes" id="UP000195897"/>
    </source>
</evidence>
<protein>
    <recommendedName>
        <fullName evidence="3">DUF1273 domain-containing protein</fullName>
    </recommendedName>
</protein>
<organism evidence="1 2">
    <name type="scientific">Butyricicoccus pullicaecorum</name>
    <dbReference type="NCBI Taxonomy" id="501571"/>
    <lineage>
        <taxon>Bacteria</taxon>
        <taxon>Bacillati</taxon>
        <taxon>Bacillota</taxon>
        <taxon>Clostridia</taxon>
        <taxon>Eubacteriales</taxon>
        <taxon>Butyricicoccaceae</taxon>
        <taxon>Butyricicoccus</taxon>
    </lineage>
</organism>
<dbReference type="RefSeq" id="WP_040332880.1">
    <property type="nucleotide sequence ID" value="NZ_CABKSA010000002.1"/>
</dbReference>
<evidence type="ECO:0000313" key="1">
    <source>
        <dbReference type="EMBL" id="OUP52303.1"/>
    </source>
</evidence>
<dbReference type="AlphaFoldDB" id="A0A1Y4L6B5"/>
<evidence type="ECO:0008006" key="3">
    <source>
        <dbReference type="Google" id="ProtNLM"/>
    </source>
</evidence>
<proteinExistence type="predicted"/>
<dbReference type="SUPFAM" id="SSF102405">
    <property type="entry name" value="MCP/YpsA-like"/>
    <property type="match status" value="1"/>
</dbReference>
<sequence>MKRKICFMIGHRDTEETVYPALQRAVRQHVAEYGVNEFVVGRYGQFDRLAAHAVRCVKEEYPQVILTLLQPYYAEKPSSIQTDLFDHIWYPSQMEHVPYRFAIVRANRCAVEHADHLIAYVHRTPSQAGALLAYARRRETQGKMIVFSLTDFLL</sequence>